<name>A0A0K2VJH4_LEPSM</name>
<reference evidence="1" key="1">
    <citation type="submission" date="2014-05" db="EMBL/GenBank/DDBJ databases">
        <authorList>
            <person name="Chronopoulou M."/>
        </authorList>
    </citation>
    <scope>NUCLEOTIDE SEQUENCE</scope>
    <source>
        <tissue evidence="1">Whole organism</tissue>
    </source>
</reference>
<evidence type="ECO:0000313" key="1">
    <source>
        <dbReference type="EMBL" id="CDW50141.1"/>
    </source>
</evidence>
<organism evidence="1">
    <name type="scientific">Lepeophtheirus salmonis</name>
    <name type="common">Salmon louse</name>
    <name type="synonym">Caligus salmonis</name>
    <dbReference type="NCBI Taxonomy" id="72036"/>
    <lineage>
        <taxon>Eukaryota</taxon>
        <taxon>Metazoa</taxon>
        <taxon>Ecdysozoa</taxon>
        <taxon>Arthropoda</taxon>
        <taxon>Crustacea</taxon>
        <taxon>Multicrustacea</taxon>
        <taxon>Hexanauplia</taxon>
        <taxon>Copepoda</taxon>
        <taxon>Siphonostomatoida</taxon>
        <taxon>Caligidae</taxon>
        <taxon>Lepeophtheirus</taxon>
    </lineage>
</organism>
<dbReference type="EMBL" id="HACA01032780">
    <property type="protein sequence ID" value="CDW50141.1"/>
    <property type="molecule type" value="Transcribed_RNA"/>
</dbReference>
<sequence>MMTILIGPVDGHFCARPYLMDLTDIEIANTINVKNIVISSVYKLMGELMPPRIVSKQEKILEKNPGIDLQYVYCS</sequence>
<accession>A0A0K2VJH4</accession>
<protein>
    <submittedName>
        <fullName evidence="1">Putative LOC100902024 [Metaseiulus occidentalis]</fullName>
    </submittedName>
</protein>
<proteinExistence type="predicted"/>
<dbReference type="AlphaFoldDB" id="A0A0K2VJH4"/>